<feature type="signal peptide" evidence="1">
    <location>
        <begin position="1"/>
        <end position="17"/>
    </location>
</feature>
<dbReference type="AlphaFoldDB" id="A0A0F7U594"/>
<proteinExistence type="predicted"/>
<evidence type="ECO:0000313" key="2">
    <source>
        <dbReference type="EMBL" id="CEJ62602.1"/>
    </source>
</evidence>
<accession>A0A0F7U594</accession>
<feature type="chain" id="PRO_5002522991" evidence="1">
    <location>
        <begin position="18"/>
        <end position="79"/>
    </location>
</feature>
<evidence type="ECO:0000256" key="1">
    <source>
        <dbReference type="SAM" id="SignalP"/>
    </source>
</evidence>
<evidence type="ECO:0000313" key="3">
    <source>
        <dbReference type="Proteomes" id="UP000042958"/>
    </source>
</evidence>
<organism evidence="2 3">
    <name type="scientific">Penicillium brasilianum</name>
    <dbReference type="NCBI Taxonomy" id="104259"/>
    <lineage>
        <taxon>Eukaryota</taxon>
        <taxon>Fungi</taxon>
        <taxon>Dikarya</taxon>
        <taxon>Ascomycota</taxon>
        <taxon>Pezizomycotina</taxon>
        <taxon>Eurotiomycetes</taxon>
        <taxon>Eurotiomycetidae</taxon>
        <taxon>Eurotiales</taxon>
        <taxon>Aspergillaceae</taxon>
        <taxon>Penicillium</taxon>
    </lineage>
</organism>
<keyword evidence="3" id="KW-1185">Reference proteome</keyword>
<dbReference type="OrthoDB" id="6487910at2759"/>
<gene>
    <name evidence="2" type="ORF">PMG11_11099</name>
</gene>
<dbReference type="EMBL" id="CDHK01000019">
    <property type="protein sequence ID" value="CEJ62602.1"/>
    <property type="molecule type" value="Genomic_DNA"/>
</dbReference>
<reference evidence="3" key="1">
    <citation type="journal article" date="2015" name="Genome Announc.">
        <title>Draft genome sequence of the fungus Penicillium brasilianum MG11.</title>
        <authorList>
            <person name="Horn F."/>
            <person name="Linde J."/>
            <person name="Mattern D.J."/>
            <person name="Walther G."/>
            <person name="Guthke R."/>
            <person name="Brakhage A.A."/>
            <person name="Valiante V."/>
        </authorList>
    </citation>
    <scope>NUCLEOTIDE SEQUENCE [LARGE SCALE GENOMIC DNA]</scope>
    <source>
        <strain evidence="3">MG11</strain>
    </source>
</reference>
<sequence>MNIFIITIFSMFALGFAEECGPGNQCDSGQCCVDTDGNRSCEPLARLGERCSTGPVLGVYKDLCPCDGGIDCQSSFCVM</sequence>
<name>A0A0F7U594_PENBI</name>
<keyword evidence="1" id="KW-0732">Signal</keyword>
<dbReference type="Proteomes" id="UP000042958">
    <property type="component" value="Unassembled WGS sequence"/>
</dbReference>
<dbReference type="Gene3D" id="2.10.80.10">
    <property type="entry name" value="Lipase, subunit A"/>
    <property type="match status" value="1"/>
</dbReference>
<protein>
    <submittedName>
        <fullName evidence="2">Uncharacterized protein</fullName>
    </submittedName>
</protein>